<evidence type="ECO:0000313" key="2">
    <source>
        <dbReference type="Proteomes" id="UP000245368"/>
    </source>
</evidence>
<dbReference type="Proteomes" id="UP000245368">
    <property type="component" value="Chromosome"/>
</dbReference>
<name>A0A2Z3JEN9_9DEIO</name>
<gene>
    <name evidence="1" type="ORF">DKM44_09505</name>
</gene>
<dbReference type="RefSeq" id="WP_109827163.1">
    <property type="nucleotide sequence ID" value="NZ_CP029494.1"/>
</dbReference>
<accession>A0A2Z3JEN9</accession>
<sequence length="102" mass="11241">MTTPAITFSLPNTVPYLGGCVTEPAFFALDYLVNYRSDMRVGERQLPQVKVLETLQSVLAEPEAYGVSRADAEAARQRFLTQAGQILTAEGGQAAWLEREFT</sequence>
<evidence type="ECO:0000313" key="1">
    <source>
        <dbReference type="EMBL" id="AWN23435.1"/>
    </source>
</evidence>
<proteinExistence type="predicted"/>
<dbReference type="EMBL" id="CP029494">
    <property type="protein sequence ID" value="AWN23435.1"/>
    <property type="molecule type" value="Genomic_DNA"/>
</dbReference>
<keyword evidence="2" id="KW-1185">Reference proteome</keyword>
<dbReference type="KEGG" id="dez:DKM44_09505"/>
<protein>
    <submittedName>
        <fullName evidence="1">Uncharacterized protein</fullName>
    </submittedName>
</protein>
<organism evidence="1 2">
    <name type="scientific">Deinococcus irradiatisoli</name>
    <dbReference type="NCBI Taxonomy" id="2202254"/>
    <lineage>
        <taxon>Bacteria</taxon>
        <taxon>Thermotogati</taxon>
        <taxon>Deinococcota</taxon>
        <taxon>Deinococci</taxon>
        <taxon>Deinococcales</taxon>
        <taxon>Deinococcaceae</taxon>
        <taxon>Deinococcus</taxon>
    </lineage>
</organism>
<dbReference type="AlphaFoldDB" id="A0A2Z3JEN9"/>
<reference evidence="1 2" key="1">
    <citation type="submission" date="2018-05" db="EMBL/GenBank/DDBJ databases">
        <title>Complete Genome Sequence of Deinococcus sp. strain 17bor-2.</title>
        <authorList>
            <person name="Srinivasan S."/>
        </authorList>
    </citation>
    <scope>NUCLEOTIDE SEQUENCE [LARGE SCALE GENOMIC DNA]</scope>
    <source>
        <strain evidence="1 2">17bor-2</strain>
    </source>
</reference>
<dbReference type="OrthoDB" id="69751at2"/>